<dbReference type="Gene3D" id="3.20.20.80">
    <property type="entry name" value="Glycosidases"/>
    <property type="match status" value="1"/>
</dbReference>
<dbReference type="InterPro" id="IPR006047">
    <property type="entry name" value="GH13_cat_dom"/>
</dbReference>
<comment type="caution">
    <text evidence="3">The sequence shown here is derived from an EMBL/GenBank/DDBJ whole genome shotgun (WGS) entry which is preliminary data.</text>
</comment>
<evidence type="ECO:0000313" key="3">
    <source>
        <dbReference type="EMBL" id="MCV2232562.1"/>
    </source>
</evidence>
<dbReference type="Proteomes" id="UP001177160">
    <property type="component" value="Unassembled WGS sequence"/>
</dbReference>
<comment type="similarity">
    <text evidence="1">Belongs to the glycosyl hydrolase 13 family.</text>
</comment>
<dbReference type="CDD" id="cd11333">
    <property type="entry name" value="AmyAc_SI_OligoGlu_DGase"/>
    <property type="match status" value="1"/>
</dbReference>
<dbReference type="Gene3D" id="2.60.40.1180">
    <property type="entry name" value="Golgi alpha-mannosidase II"/>
    <property type="match status" value="1"/>
</dbReference>
<keyword evidence="4" id="KW-1185">Reference proteome</keyword>
<dbReference type="InterPro" id="IPR013780">
    <property type="entry name" value="Glyco_hydro_b"/>
</dbReference>
<sequence length="528" mass="61619">MEKNRKAVVYQIYPLSFKDTNHDGIGDLNGITSELDYLRDLGIDVIWLSPVYQSPMDDNGYDISDYYQINPMFGSKADLMVLLTTAHQKGLKVIMDLVLNHTSDEHVWFKEALKGKDNPYYDYYIWSEKPSDITSVFSGSAWQFVPHLNEYYFHLFSVKQPDLNWQNPRLRQEIYQMINHWLDLGFDGFRLDVIDLIGKDVHQKQLADGPYLETYLEELYETCFKGKEVFTVGEMPGISLKRANEITTTQKALDMVFQFDHIALDEVQGQGKWVLKKLDLIALKQTLNHTQQLFKHQGWASLFWSNHDQPRAVSRYGNPKEPYRKDSAKMLFTLLFGMKGTPYIYQGEEFGMTGIQLPIEDYRDIETKNIYQELKTKGWPEADIMNSIYAKGRDNSRTPMQWNDSAYGGFSTVTPWLKVNPNHIWINRDLDSKDPNGILSYLKTLLKLRKQYDVFTDGDFHLLEDQNPNLFIYERTTPKERVLVVCNWTSANIENPIKVDNLDILLTNASEHNTLKPYYATIFYEKRD</sequence>
<dbReference type="InterPro" id="IPR045857">
    <property type="entry name" value="O16G_dom_2"/>
</dbReference>
<dbReference type="Gene3D" id="3.90.400.10">
    <property type="entry name" value="Oligo-1,6-glucosidase, Domain 2"/>
    <property type="match status" value="1"/>
</dbReference>
<dbReference type="RefSeq" id="WP_263608750.1">
    <property type="nucleotide sequence ID" value="NZ_JAOVQM010000006.1"/>
</dbReference>
<dbReference type="EMBL" id="JAOVQM010000006">
    <property type="protein sequence ID" value="MCV2232562.1"/>
    <property type="molecule type" value="Genomic_DNA"/>
</dbReference>
<evidence type="ECO:0000256" key="1">
    <source>
        <dbReference type="ARBA" id="ARBA00008061"/>
    </source>
</evidence>
<organism evidence="3 4">
    <name type="scientific">Paracholeplasma manati</name>
    <dbReference type="NCBI Taxonomy" id="591373"/>
    <lineage>
        <taxon>Bacteria</taxon>
        <taxon>Bacillati</taxon>
        <taxon>Mycoplasmatota</taxon>
        <taxon>Mollicutes</taxon>
        <taxon>Acholeplasmatales</taxon>
        <taxon>Acholeplasmataceae</taxon>
        <taxon>Paracholeplasma</taxon>
    </lineage>
</organism>
<protein>
    <submittedName>
        <fullName evidence="3">Alpha-glucosidase</fullName>
    </submittedName>
</protein>
<dbReference type="SUPFAM" id="SSF51011">
    <property type="entry name" value="Glycosyl hydrolase domain"/>
    <property type="match status" value="1"/>
</dbReference>
<dbReference type="SMART" id="SM00642">
    <property type="entry name" value="Aamy"/>
    <property type="match status" value="1"/>
</dbReference>
<feature type="domain" description="Glycosyl hydrolase family 13 catalytic" evidence="2">
    <location>
        <begin position="11"/>
        <end position="397"/>
    </location>
</feature>
<gene>
    <name evidence="3" type="ORF">N7548_06965</name>
</gene>
<evidence type="ECO:0000313" key="4">
    <source>
        <dbReference type="Proteomes" id="UP001177160"/>
    </source>
</evidence>
<dbReference type="SUPFAM" id="SSF51445">
    <property type="entry name" value="(Trans)glycosidases"/>
    <property type="match status" value="1"/>
</dbReference>
<evidence type="ECO:0000259" key="2">
    <source>
        <dbReference type="SMART" id="SM00642"/>
    </source>
</evidence>
<dbReference type="PANTHER" id="PTHR10357:SF179">
    <property type="entry name" value="NEUTRAL AND BASIC AMINO ACID TRANSPORT PROTEIN RBAT"/>
    <property type="match status" value="1"/>
</dbReference>
<dbReference type="Pfam" id="PF00128">
    <property type="entry name" value="Alpha-amylase"/>
    <property type="match status" value="1"/>
</dbReference>
<dbReference type="InterPro" id="IPR017853">
    <property type="entry name" value="GH"/>
</dbReference>
<dbReference type="PANTHER" id="PTHR10357">
    <property type="entry name" value="ALPHA-AMYLASE FAMILY MEMBER"/>
    <property type="match status" value="1"/>
</dbReference>
<name>A0ABT2Y7V5_9MOLU</name>
<proteinExistence type="inferred from homology"/>
<accession>A0ABT2Y7V5</accession>
<reference evidence="3" key="1">
    <citation type="submission" date="2022-09" db="EMBL/GenBank/DDBJ databases">
        <title>Novel Mycoplasma species identified in domestic and wild animals.</title>
        <authorList>
            <person name="Volokhov D.V."/>
            <person name="Furtak V.A."/>
            <person name="Zagorodnyaya T.A."/>
        </authorList>
    </citation>
    <scope>NUCLEOTIDE SEQUENCE</scope>
    <source>
        <strain evidence="3">Oakley</strain>
    </source>
</reference>